<keyword evidence="1" id="KW-1133">Transmembrane helix</keyword>
<feature type="transmembrane region" description="Helical" evidence="1">
    <location>
        <begin position="118"/>
        <end position="142"/>
    </location>
</feature>
<keyword evidence="3" id="KW-1185">Reference proteome</keyword>
<keyword evidence="1" id="KW-0472">Membrane</keyword>
<organism evidence="2 3">
    <name type="scientific">Brevibacterium pityocampae</name>
    <dbReference type="NCBI Taxonomy" id="506594"/>
    <lineage>
        <taxon>Bacteria</taxon>
        <taxon>Bacillati</taxon>
        <taxon>Actinomycetota</taxon>
        <taxon>Actinomycetes</taxon>
        <taxon>Micrococcales</taxon>
        <taxon>Brevibacteriaceae</taxon>
        <taxon>Brevibacterium</taxon>
    </lineage>
</organism>
<dbReference type="Proteomes" id="UP001500642">
    <property type="component" value="Unassembled WGS sequence"/>
</dbReference>
<accession>A0ABP8J0M4</accession>
<dbReference type="EMBL" id="BAABGL010000002">
    <property type="protein sequence ID" value="GAA4382760.1"/>
    <property type="molecule type" value="Genomic_DNA"/>
</dbReference>
<keyword evidence="1" id="KW-0812">Transmembrane</keyword>
<comment type="caution">
    <text evidence="2">The sequence shown here is derived from an EMBL/GenBank/DDBJ whole genome shotgun (WGS) entry which is preliminary data.</text>
</comment>
<dbReference type="RefSeq" id="WP_137318541.1">
    <property type="nucleotide sequence ID" value="NZ_BAABGL010000002.1"/>
</dbReference>
<reference evidence="3" key="1">
    <citation type="journal article" date="2019" name="Int. J. Syst. Evol. Microbiol.">
        <title>The Global Catalogue of Microorganisms (GCM) 10K type strain sequencing project: providing services to taxonomists for standard genome sequencing and annotation.</title>
        <authorList>
            <consortium name="The Broad Institute Genomics Platform"/>
            <consortium name="The Broad Institute Genome Sequencing Center for Infectious Disease"/>
            <person name="Wu L."/>
            <person name="Ma J."/>
        </authorList>
    </citation>
    <scope>NUCLEOTIDE SEQUENCE [LARGE SCALE GENOMIC DNA]</scope>
    <source>
        <strain evidence="3">JCM 17808</strain>
    </source>
</reference>
<feature type="transmembrane region" description="Helical" evidence="1">
    <location>
        <begin position="6"/>
        <end position="27"/>
    </location>
</feature>
<name>A0ABP8J0M4_9MICO</name>
<dbReference type="InterPro" id="IPR013901">
    <property type="entry name" value="Anthrone_oxy"/>
</dbReference>
<proteinExistence type="predicted"/>
<dbReference type="Pfam" id="PF08592">
    <property type="entry name" value="Anthrone_oxy"/>
    <property type="match status" value="1"/>
</dbReference>
<evidence type="ECO:0000313" key="3">
    <source>
        <dbReference type="Proteomes" id="UP001500642"/>
    </source>
</evidence>
<protein>
    <recommendedName>
        <fullName evidence="4">DUF1772 domain-containing protein</fullName>
    </recommendedName>
</protein>
<evidence type="ECO:0000313" key="2">
    <source>
        <dbReference type="EMBL" id="GAA4382760.1"/>
    </source>
</evidence>
<sequence length="143" mass="15407">MDVLTFAVVLVSGFVGCAEFGSVAFVHPIIRKLPEDAQFIMEKGLLETFGRTMPVGMTAAPILAGVAAARDSSSWFIAAAFVLTVALVVTIVGNVPINERTRRLTEAPESFIRMRRRWDVFQGIRGSLQLLGFVLVVLAVAAG</sequence>
<gene>
    <name evidence="2" type="ORF">GCM10023167_01610</name>
</gene>
<evidence type="ECO:0000256" key="1">
    <source>
        <dbReference type="SAM" id="Phobius"/>
    </source>
</evidence>
<evidence type="ECO:0008006" key="4">
    <source>
        <dbReference type="Google" id="ProtNLM"/>
    </source>
</evidence>
<feature type="transmembrane region" description="Helical" evidence="1">
    <location>
        <begin position="75"/>
        <end position="97"/>
    </location>
</feature>